<evidence type="ECO:0000313" key="3">
    <source>
        <dbReference type="EMBL" id="WGL93951.1"/>
    </source>
</evidence>
<keyword evidence="1" id="KW-0238">DNA-binding</keyword>
<feature type="domain" description="HTH luxR-type" evidence="2">
    <location>
        <begin position="149"/>
        <end position="214"/>
    </location>
</feature>
<dbReference type="RefSeq" id="WP_280628381.1">
    <property type="nucleotide sequence ID" value="NZ_CP123493.1"/>
</dbReference>
<dbReference type="AlphaFoldDB" id="A0AA95G818"/>
<sequence length="233" mass="26984">MNNNAYIDSNNNIIAHAIMMIEHLNEPWGIKDKNSHHVYMNKAALKFTNTPQHFAFEGKKDSEFPTQWSELADDFVQHDNVTANTNRSVRVIETHYWNGNKCLTPYISEKIPLLNSQRESLGILWNAKELIYINPLININKRNPTVVTTEIKNTPFNRKELNVIFLVLQNLSYKEIANILNIAPRTVESRLKIIFKKTDVHSLYQLKGYCSHIGLDNYVPDSFLCKGLHFITK</sequence>
<evidence type="ECO:0000313" key="4">
    <source>
        <dbReference type="Proteomes" id="UP001177597"/>
    </source>
</evidence>
<dbReference type="CDD" id="cd06170">
    <property type="entry name" value="LuxR_C_like"/>
    <property type="match status" value="1"/>
</dbReference>
<dbReference type="SUPFAM" id="SSF46894">
    <property type="entry name" value="C-terminal effector domain of the bipartite response regulators"/>
    <property type="match status" value="1"/>
</dbReference>
<dbReference type="Proteomes" id="UP001177597">
    <property type="component" value="Plasmid paIh3"/>
</dbReference>
<dbReference type="Pfam" id="PF08448">
    <property type="entry name" value="PAS_4"/>
    <property type="match status" value="1"/>
</dbReference>
<dbReference type="InterPro" id="IPR000792">
    <property type="entry name" value="Tscrpt_reg_LuxR_C"/>
</dbReference>
<dbReference type="PROSITE" id="PS50043">
    <property type="entry name" value="HTH_LUXR_2"/>
    <property type="match status" value="1"/>
</dbReference>
<dbReference type="GO" id="GO:0003677">
    <property type="term" value="F:DNA binding"/>
    <property type="evidence" value="ECO:0007669"/>
    <property type="project" value="UniProtKB-KW"/>
</dbReference>
<dbReference type="InterPro" id="IPR013656">
    <property type="entry name" value="PAS_4"/>
</dbReference>
<organism evidence="3 4">
    <name type="scientific">Arsenophonus nasoniae</name>
    <name type="common">son-killer infecting Nasonia vitripennis</name>
    <dbReference type="NCBI Taxonomy" id="638"/>
    <lineage>
        <taxon>Bacteria</taxon>
        <taxon>Pseudomonadati</taxon>
        <taxon>Pseudomonadota</taxon>
        <taxon>Gammaproteobacteria</taxon>
        <taxon>Enterobacterales</taxon>
        <taxon>Morganellaceae</taxon>
        <taxon>Arsenophonus</taxon>
    </lineage>
</organism>
<evidence type="ECO:0000259" key="2">
    <source>
        <dbReference type="PROSITE" id="PS50043"/>
    </source>
</evidence>
<dbReference type="GO" id="GO:0006355">
    <property type="term" value="P:regulation of DNA-templated transcription"/>
    <property type="evidence" value="ECO:0007669"/>
    <property type="project" value="InterPro"/>
</dbReference>
<dbReference type="Gene3D" id="1.10.10.10">
    <property type="entry name" value="Winged helix-like DNA-binding domain superfamily/Winged helix DNA-binding domain"/>
    <property type="match status" value="1"/>
</dbReference>
<accession>A0AA95G818</accession>
<dbReference type="SMART" id="SM00421">
    <property type="entry name" value="HTH_LUXR"/>
    <property type="match status" value="1"/>
</dbReference>
<dbReference type="InterPro" id="IPR016032">
    <property type="entry name" value="Sig_transdc_resp-reg_C-effctor"/>
</dbReference>
<evidence type="ECO:0000256" key="1">
    <source>
        <dbReference type="ARBA" id="ARBA00023125"/>
    </source>
</evidence>
<protein>
    <submittedName>
        <fullName evidence="3">LuxR C-terminal-related transcriptional regulator</fullName>
    </submittedName>
</protein>
<dbReference type="EMBL" id="CP123493">
    <property type="protein sequence ID" value="WGL93951.1"/>
    <property type="molecule type" value="Genomic_DNA"/>
</dbReference>
<gene>
    <name evidence="3" type="ORF">QE207_01025</name>
</gene>
<reference evidence="3" key="1">
    <citation type="submission" date="2023-04" db="EMBL/GenBank/DDBJ databases">
        <title>Genome dynamics across the evolutionary transition to endosymbiosis.</title>
        <authorList>
            <person name="Siozios S."/>
            <person name="Nadal-Jimenez P."/>
            <person name="Azagi T."/>
            <person name="Sprong H."/>
            <person name="Frost C.L."/>
            <person name="Parratt S.R."/>
            <person name="Taylor G."/>
            <person name="Brettell L."/>
            <person name="Lew K.C."/>
            <person name="Croft L."/>
            <person name="King K.C."/>
            <person name="Brockhurst M.A."/>
            <person name="Hypsa V."/>
            <person name="Novakova E."/>
            <person name="Darby A.C."/>
            <person name="Hurst G.D.D."/>
        </authorList>
    </citation>
    <scope>NUCLEOTIDE SEQUENCE</scope>
    <source>
        <strain evidence="3">AIh</strain>
        <plasmid evidence="3">paIh3</plasmid>
    </source>
</reference>
<proteinExistence type="predicted"/>
<keyword evidence="3" id="KW-0614">Plasmid</keyword>
<geneLocation type="plasmid" evidence="3 4">
    <name>paIh3</name>
</geneLocation>
<dbReference type="InterPro" id="IPR036388">
    <property type="entry name" value="WH-like_DNA-bd_sf"/>
</dbReference>
<dbReference type="Pfam" id="PF00196">
    <property type="entry name" value="GerE"/>
    <property type="match status" value="1"/>
</dbReference>
<name>A0AA95G818_9GAMM</name>